<dbReference type="PANTHER" id="PTHR10410">
    <property type="entry name" value="EUKARYOTIC TRANSLATION INITIATION FACTOR 3 -RELATED"/>
    <property type="match status" value="1"/>
</dbReference>
<dbReference type="AlphaFoldDB" id="A0A1V9YJB8"/>
<keyword evidence="1" id="KW-0482">Metalloprotease</keyword>
<dbReference type="OrthoDB" id="118550at2759"/>
<dbReference type="Gene3D" id="3.40.140.10">
    <property type="entry name" value="Cytidine Deaminase, domain 2"/>
    <property type="match status" value="1"/>
</dbReference>
<comment type="caution">
    <text evidence="1">The sequence shown here is derived from an EMBL/GenBank/DDBJ whole genome shotgun (WGS) entry which is preliminary data.</text>
</comment>
<organism evidence="1 2">
    <name type="scientific">Achlya hypogyna</name>
    <name type="common">Oomycete</name>
    <name type="synonym">Protoachlya hypogyna</name>
    <dbReference type="NCBI Taxonomy" id="1202772"/>
    <lineage>
        <taxon>Eukaryota</taxon>
        <taxon>Sar</taxon>
        <taxon>Stramenopiles</taxon>
        <taxon>Oomycota</taxon>
        <taxon>Saprolegniomycetes</taxon>
        <taxon>Saprolegniales</taxon>
        <taxon>Achlyaceae</taxon>
        <taxon>Achlya</taxon>
    </lineage>
</organism>
<dbReference type="GO" id="GO:0006508">
    <property type="term" value="P:proteolysis"/>
    <property type="evidence" value="ECO:0007669"/>
    <property type="project" value="UniProtKB-KW"/>
</dbReference>
<dbReference type="GO" id="GO:0008237">
    <property type="term" value="F:metallopeptidase activity"/>
    <property type="evidence" value="ECO:0007669"/>
    <property type="project" value="UniProtKB-KW"/>
</dbReference>
<protein>
    <submittedName>
        <fullName evidence="1">Metalloprotease family M67A</fullName>
    </submittedName>
</protein>
<dbReference type="EMBL" id="JNBR01001593">
    <property type="protein sequence ID" value="OQR85777.1"/>
    <property type="molecule type" value="Genomic_DNA"/>
</dbReference>
<evidence type="ECO:0000313" key="1">
    <source>
        <dbReference type="EMBL" id="OQR85777.1"/>
    </source>
</evidence>
<sequence length="158" mass="18231">MVKCMQYALAHNVNNKRPQQSFHVQERPDVTLACDLHAYLVMREIIGYFGSNFDTANNTVYIQAEFPCWSINIAGDSDATSAEMDPARQLEVRQLIEEAQLDIVGWYYLHRTFAPNPPIRDIDNHTSNQELFPSFLTQRMHCRDVLEQVDVSLRVGRT</sequence>
<gene>
    <name evidence="1" type="ORF">ACHHYP_11389</name>
</gene>
<dbReference type="SUPFAM" id="SSF102712">
    <property type="entry name" value="JAB1/MPN domain"/>
    <property type="match status" value="1"/>
</dbReference>
<keyword evidence="2" id="KW-1185">Reference proteome</keyword>
<proteinExistence type="predicted"/>
<keyword evidence="1" id="KW-0645">Protease</keyword>
<dbReference type="STRING" id="1202772.A0A1V9YJB8"/>
<evidence type="ECO:0000313" key="2">
    <source>
        <dbReference type="Proteomes" id="UP000243579"/>
    </source>
</evidence>
<name>A0A1V9YJB8_ACHHY</name>
<keyword evidence="1" id="KW-0378">Hydrolase</keyword>
<reference evidence="1 2" key="1">
    <citation type="journal article" date="2014" name="Genome Biol. Evol.">
        <title>The secreted proteins of Achlya hypogyna and Thraustotheca clavata identify the ancestral oomycete secretome and reveal gene acquisitions by horizontal gene transfer.</title>
        <authorList>
            <person name="Misner I."/>
            <person name="Blouin N."/>
            <person name="Leonard G."/>
            <person name="Richards T.A."/>
            <person name="Lane C.E."/>
        </authorList>
    </citation>
    <scope>NUCLEOTIDE SEQUENCE [LARGE SCALE GENOMIC DNA]</scope>
    <source>
        <strain evidence="1 2">ATCC 48635</strain>
    </source>
</reference>
<dbReference type="Proteomes" id="UP000243579">
    <property type="component" value="Unassembled WGS sequence"/>
</dbReference>
<dbReference type="InterPro" id="IPR050242">
    <property type="entry name" value="JAMM_MPN+_peptidase_M67A"/>
</dbReference>
<accession>A0A1V9YJB8</accession>